<dbReference type="Gene3D" id="3.30.900.10">
    <property type="entry name" value="HORMA domain"/>
    <property type="match status" value="1"/>
</dbReference>
<sequence length="298" mass="32967">MPQTYLAQLNHFADFLLAYTHTLLCLRGLYPRTSFVRARFHNTPVFQSRHPSVCQWVRDAIAAVHTELLAGTVARIGIVIYWYGGVEQGGSAKILERFMLDVSRFPVVDKEERNMQIDWAKSATPGFSDEEGGNRTAESKGKRKALASDAEWETNAGANADAGARAELEADVDMSEQFRAALVMLNSRCSRLKPLPKNCSFNVCMELKDEAEIDPPIGHPQPWIPAQSSLQKTGRKGAEVDEQTKVRRETEGHDLGGAKVTPIRTVEAGVLRFETWIEEGKAKFELDTMPSSGSTGDG</sequence>
<feature type="domain" description="HORMA" evidence="3">
    <location>
        <begin position="6"/>
        <end position="270"/>
    </location>
</feature>
<evidence type="ECO:0000313" key="5">
    <source>
        <dbReference type="Proteomes" id="UP000800097"/>
    </source>
</evidence>
<reference evidence="4" key="1">
    <citation type="journal article" date="2020" name="Stud. Mycol.">
        <title>101 Dothideomycetes genomes: a test case for predicting lifestyles and emergence of pathogens.</title>
        <authorList>
            <person name="Haridas S."/>
            <person name="Albert R."/>
            <person name="Binder M."/>
            <person name="Bloem J."/>
            <person name="Labutti K."/>
            <person name="Salamov A."/>
            <person name="Andreopoulos B."/>
            <person name="Baker S."/>
            <person name="Barry K."/>
            <person name="Bills G."/>
            <person name="Bluhm B."/>
            <person name="Cannon C."/>
            <person name="Castanera R."/>
            <person name="Culley D."/>
            <person name="Daum C."/>
            <person name="Ezra D."/>
            <person name="Gonzalez J."/>
            <person name="Henrissat B."/>
            <person name="Kuo A."/>
            <person name="Liang C."/>
            <person name="Lipzen A."/>
            <person name="Lutzoni F."/>
            <person name="Magnuson J."/>
            <person name="Mondo S."/>
            <person name="Nolan M."/>
            <person name="Ohm R."/>
            <person name="Pangilinan J."/>
            <person name="Park H.-J."/>
            <person name="Ramirez L."/>
            <person name="Alfaro M."/>
            <person name="Sun H."/>
            <person name="Tritt A."/>
            <person name="Yoshinaga Y."/>
            <person name="Zwiers L.-H."/>
            <person name="Turgeon B."/>
            <person name="Goodwin S."/>
            <person name="Spatafora J."/>
            <person name="Crous P."/>
            <person name="Grigoriev I."/>
        </authorList>
    </citation>
    <scope>NUCLEOTIDE SEQUENCE</scope>
    <source>
        <strain evidence="4">CBS 379.55</strain>
    </source>
</reference>
<comment type="similarity">
    <text evidence="1">Belongs to the MAD2 family.</text>
</comment>
<feature type="region of interest" description="Disordered" evidence="2">
    <location>
        <begin position="228"/>
        <end position="256"/>
    </location>
</feature>
<dbReference type="PANTHER" id="PTHR11842:SF10">
    <property type="entry name" value="MITOTIC SPINDLE ASSEMBLY CHECKPOINT PROTEIN MAD2B"/>
    <property type="match status" value="1"/>
</dbReference>
<dbReference type="PROSITE" id="PS50815">
    <property type="entry name" value="HORMA"/>
    <property type="match status" value="1"/>
</dbReference>
<evidence type="ECO:0000259" key="3">
    <source>
        <dbReference type="PROSITE" id="PS50815"/>
    </source>
</evidence>
<dbReference type="OrthoDB" id="21254at2759"/>
<feature type="compositionally biased region" description="Basic and acidic residues" evidence="2">
    <location>
        <begin position="236"/>
        <end position="256"/>
    </location>
</feature>
<dbReference type="GeneID" id="54551568"/>
<dbReference type="PANTHER" id="PTHR11842">
    <property type="entry name" value="MITOTIC SPINDLE ASSEMBLY CHECKPOINT PROTEIN MAD2"/>
    <property type="match status" value="1"/>
</dbReference>
<proteinExistence type="inferred from homology"/>
<dbReference type="SUPFAM" id="SSF56019">
    <property type="entry name" value="The spindle assembly checkpoint protein mad2"/>
    <property type="match status" value="1"/>
</dbReference>
<keyword evidence="5" id="KW-1185">Reference proteome</keyword>
<protein>
    <submittedName>
        <fullName evidence="4">DNA-binding protein</fullName>
    </submittedName>
</protein>
<dbReference type="GO" id="GO:0003677">
    <property type="term" value="F:DNA binding"/>
    <property type="evidence" value="ECO:0007669"/>
    <property type="project" value="UniProtKB-KW"/>
</dbReference>
<organism evidence="4 5">
    <name type="scientific">Westerdykella ornata</name>
    <dbReference type="NCBI Taxonomy" id="318751"/>
    <lineage>
        <taxon>Eukaryota</taxon>
        <taxon>Fungi</taxon>
        <taxon>Dikarya</taxon>
        <taxon>Ascomycota</taxon>
        <taxon>Pezizomycotina</taxon>
        <taxon>Dothideomycetes</taxon>
        <taxon>Pleosporomycetidae</taxon>
        <taxon>Pleosporales</taxon>
        <taxon>Sporormiaceae</taxon>
        <taxon>Westerdykella</taxon>
    </lineage>
</organism>
<keyword evidence="4" id="KW-0238">DNA-binding</keyword>
<evidence type="ECO:0000256" key="2">
    <source>
        <dbReference type="SAM" id="MobiDB-lite"/>
    </source>
</evidence>
<evidence type="ECO:0000256" key="1">
    <source>
        <dbReference type="ARBA" id="ARBA00010348"/>
    </source>
</evidence>
<feature type="region of interest" description="Disordered" evidence="2">
    <location>
        <begin position="119"/>
        <end position="157"/>
    </location>
</feature>
<dbReference type="InterPro" id="IPR045091">
    <property type="entry name" value="Mad2-like"/>
</dbReference>
<dbReference type="GO" id="GO:0016035">
    <property type="term" value="C:zeta DNA polymerase complex"/>
    <property type="evidence" value="ECO:0007669"/>
    <property type="project" value="TreeGrafter"/>
</dbReference>
<dbReference type="Proteomes" id="UP000800097">
    <property type="component" value="Unassembled WGS sequence"/>
</dbReference>
<dbReference type="RefSeq" id="XP_033653570.1">
    <property type="nucleotide sequence ID" value="XM_033798393.1"/>
</dbReference>
<accession>A0A6A6JHJ9</accession>
<evidence type="ECO:0000313" key="4">
    <source>
        <dbReference type="EMBL" id="KAF2276031.1"/>
    </source>
</evidence>
<gene>
    <name evidence="4" type="ORF">EI97DRAFT_433443</name>
</gene>
<dbReference type="InterPro" id="IPR003511">
    <property type="entry name" value="HORMA_dom"/>
</dbReference>
<dbReference type="InterPro" id="IPR036570">
    <property type="entry name" value="HORMA_dom_sf"/>
</dbReference>
<name>A0A6A6JHJ9_WESOR</name>
<dbReference type="EMBL" id="ML986494">
    <property type="protein sequence ID" value="KAF2276031.1"/>
    <property type="molecule type" value="Genomic_DNA"/>
</dbReference>
<dbReference type="AlphaFoldDB" id="A0A6A6JHJ9"/>